<gene>
    <name evidence="2" type="ORF">NCTC8284_02119</name>
</gene>
<accession>A0A3S4VEB9</accession>
<dbReference type="Proteomes" id="UP000278733">
    <property type="component" value="Chromosome"/>
</dbReference>
<proteinExistence type="predicted"/>
<dbReference type="AlphaFoldDB" id="A0A3S4VEB9"/>
<name>A0A3S4VEB9_9PAST</name>
<reference evidence="2 3" key="1">
    <citation type="submission" date="2018-12" db="EMBL/GenBank/DDBJ databases">
        <authorList>
            <consortium name="Pathogen Informatics"/>
        </authorList>
    </citation>
    <scope>NUCLEOTIDE SEQUENCE [LARGE SCALE GENOMIC DNA]</scope>
    <source>
        <strain evidence="2 3">NCTC8284</strain>
    </source>
</reference>
<evidence type="ECO:0000313" key="3">
    <source>
        <dbReference type="Proteomes" id="UP000278733"/>
    </source>
</evidence>
<keyword evidence="1" id="KW-0472">Membrane</keyword>
<protein>
    <submittedName>
        <fullName evidence="2">Protein CvgSY</fullName>
    </submittedName>
</protein>
<dbReference type="KEGG" id="rpne:NCTC8284_02119"/>
<keyword evidence="1" id="KW-0812">Transmembrane</keyword>
<keyword evidence="1" id="KW-1133">Transmembrane helix</keyword>
<evidence type="ECO:0000256" key="1">
    <source>
        <dbReference type="SAM" id="Phobius"/>
    </source>
</evidence>
<evidence type="ECO:0000313" key="2">
    <source>
        <dbReference type="EMBL" id="VEH66936.1"/>
    </source>
</evidence>
<organism evidence="2 3">
    <name type="scientific">Rodentibacter pneumotropicus</name>
    <dbReference type="NCBI Taxonomy" id="758"/>
    <lineage>
        <taxon>Bacteria</taxon>
        <taxon>Pseudomonadati</taxon>
        <taxon>Pseudomonadota</taxon>
        <taxon>Gammaproteobacteria</taxon>
        <taxon>Pasteurellales</taxon>
        <taxon>Pasteurellaceae</taxon>
        <taxon>Rodentibacter</taxon>
    </lineage>
</organism>
<sequence>MKNWITSTKIYSVRFRLMLFLITVISLIIAISMTAIIGLNNTYNSLSNLRDRSLNQMFSSMTLGVKTAQISTYAKRLTQTTSALEYQGESKSLTHHAEELQTYSSKPNNPLRNPMKFSLKLFIILIYLKKCTRFIIANP</sequence>
<dbReference type="EMBL" id="LR134405">
    <property type="protein sequence ID" value="VEH66936.1"/>
    <property type="molecule type" value="Genomic_DNA"/>
</dbReference>
<feature type="transmembrane region" description="Helical" evidence="1">
    <location>
        <begin position="17"/>
        <end position="39"/>
    </location>
</feature>